<dbReference type="InterPro" id="IPR036249">
    <property type="entry name" value="Thioredoxin-like_sf"/>
</dbReference>
<dbReference type="RefSeq" id="WP_341562527.1">
    <property type="nucleotide sequence ID" value="NZ_JBAKAQ010000001.1"/>
</dbReference>
<proteinExistence type="inferred from homology"/>
<reference evidence="3 4" key="1">
    <citation type="submission" date="2024-02" db="EMBL/GenBank/DDBJ databases">
        <title>Bacteria isolated from the canopy kelp, Nereocystis luetkeana.</title>
        <authorList>
            <person name="Pfister C.A."/>
            <person name="Younker I.T."/>
            <person name="Light S.H."/>
        </authorList>
    </citation>
    <scope>NUCLEOTIDE SEQUENCE [LARGE SCALE GENOMIC DNA]</scope>
    <source>
        <strain evidence="3 4">TI.4.07</strain>
    </source>
</reference>
<dbReference type="SUPFAM" id="SSF52833">
    <property type="entry name" value="Thioredoxin-like"/>
    <property type="match status" value="1"/>
</dbReference>
<dbReference type="PROSITE" id="PS51353">
    <property type="entry name" value="ARSC"/>
    <property type="match status" value="1"/>
</dbReference>
<dbReference type="InterPro" id="IPR006660">
    <property type="entry name" value="Arsenate_reductase-like"/>
</dbReference>
<gene>
    <name evidence="3" type="ORF">V6242_01275</name>
</gene>
<comment type="caution">
    <text evidence="3">The sequence shown here is derived from an EMBL/GenBank/DDBJ whole genome shotgun (WGS) entry which is preliminary data.</text>
</comment>
<dbReference type="Proteomes" id="UP001379949">
    <property type="component" value="Unassembled WGS sequence"/>
</dbReference>
<dbReference type="PANTHER" id="PTHR30041:SF8">
    <property type="entry name" value="PROTEIN YFFB"/>
    <property type="match status" value="1"/>
</dbReference>
<evidence type="ECO:0000256" key="1">
    <source>
        <dbReference type="ARBA" id="ARBA00007198"/>
    </source>
</evidence>
<dbReference type="PANTHER" id="PTHR30041">
    <property type="entry name" value="ARSENATE REDUCTASE"/>
    <property type="match status" value="1"/>
</dbReference>
<protein>
    <submittedName>
        <fullName evidence="3">ArsC family reductase</fullName>
    </submittedName>
</protein>
<sequence length="115" mass="13492">MISIYGIKNCDTMKKAFRWLDEHNVEYQFFDYKKVGVDAELATQWLAQQDWQTLINKRGTTWRKLDDNTKDTMNNSNALAVMMAQPSIIKRPLIIKDDAIILGFNTEDYERQLLS</sequence>
<dbReference type="InterPro" id="IPR006504">
    <property type="entry name" value="Tscrpt_reg_Spx/MgsR"/>
</dbReference>
<dbReference type="NCBIfam" id="TIGR01617">
    <property type="entry name" value="arsC_related"/>
    <property type="match status" value="1"/>
</dbReference>
<name>A0ABU9G2C1_9GAMM</name>
<evidence type="ECO:0000313" key="3">
    <source>
        <dbReference type="EMBL" id="MEL0611759.1"/>
    </source>
</evidence>
<accession>A0ABU9G2C1</accession>
<comment type="similarity">
    <text evidence="1 2">Belongs to the ArsC family.</text>
</comment>
<dbReference type="Pfam" id="PF03960">
    <property type="entry name" value="ArsC"/>
    <property type="match status" value="1"/>
</dbReference>
<organism evidence="3 4">
    <name type="scientific">Marinomonas arenicola</name>
    <dbReference type="NCBI Taxonomy" id="569601"/>
    <lineage>
        <taxon>Bacteria</taxon>
        <taxon>Pseudomonadati</taxon>
        <taxon>Pseudomonadota</taxon>
        <taxon>Gammaproteobacteria</taxon>
        <taxon>Oceanospirillales</taxon>
        <taxon>Oceanospirillaceae</taxon>
        <taxon>Marinomonas</taxon>
    </lineage>
</organism>
<dbReference type="CDD" id="cd03035">
    <property type="entry name" value="ArsC_Yffb"/>
    <property type="match status" value="1"/>
</dbReference>
<keyword evidence="4" id="KW-1185">Reference proteome</keyword>
<evidence type="ECO:0000256" key="2">
    <source>
        <dbReference type="PROSITE-ProRule" id="PRU01282"/>
    </source>
</evidence>
<dbReference type="Gene3D" id="3.40.30.10">
    <property type="entry name" value="Glutaredoxin"/>
    <property type="match status" value="1"/>
</dbReference>
<dbReference type="NCBIfam" id="NF008107">
    <property type="entry name" value="PRK10853.1"/>
    <property type="match status" value="1"/>
</dbReference>
<evidence type="ECO:0000313" key="4">
    <source>
        <dbReference type="Proteomes" id="UP001379949"/>
    </source>
</evidence>
<dbReference type="EMBL" id="JBAKAR010000001">
    <property type="protein sequence ID" value="MEL0611759.1"/>
    <property type="molecule type" value="Genomic_DNA"/>
</dbReference>